<keyword evidence="2" id="KW-0812">Transmembrane</keyword>
<keyword evidence="2" id="KW-0472">Membrane</keyword>
<dbReference type="EMBL" id="CP002915">
    <property type="protein sequence ID" value="AEK30033.1"/>
    <property type="molecule type" value="Genomic_DNA"/>
</dbReference>
<keyword evidence="2" id="KW-1133">Transmembrane helix</keyword>
<name>A0A806FI79_BIFAN</name>
<evidence type="ECO:0000313" key="4">
    <source>
        <dbReference type="Proteomes" id="UP000008394"/>
    </source>
</evidence>
<dbReference type="KEGG" id="bnm:BALAC2494_00557"/>
<reference evidence="3 4" key="1">
    <citation type="journal article" date="2011" name="J. Bacteriol.">
        <title>Genome Sequence of the Probiotic Strain Bifidobacterium animalis subsp. lactis CNCM I-2494.</title>
        <authorList>
            <person name="Chervaux C."/>
            <person name="Grimaldi C."/>
            <person name="Bolotin A."/>
            <person name="Quinquis B."/>
            <person name="Legrain-Raspaud S."/>
            <person name="van Hylckama Vlieg J.E."/>
            <person name="Denariaz G."/>
            <person name="Smokvina T."/>
        </authorList>
    </citation>
    <scope>NUCLEOTIDE SEQUENCE [LARGE SCALE GENOMIC DNA]</scope>
    <source>
        <strain evidence="3 4">CNCM I-2494</strain>
    </source>
</reference>
<evidence type="ECO:0000256" key="1">
    <source>
        <dbReference type="SAM" id="MobiDB-lite"/>
    </source>
</evidence>
<dbReference type="AlphaFoldDB" id="A0A806FI79"/>
<sequence>MRCRAFCNPLDNEVRGDPMTQGMENRTMAQCEGADDKCNICPVRSWVQQHRTLLIVCFGVLGVLLLLMLGSRKTVLNIANQPSQAGGNAAKVMVIDNHGFSMFQWLTIGNGSNNRPTNSGNTSNCANAKRD</sequence>
<evidence type="ECO:0000313" key="3">
    <source>
        <dbReference type="EMBL" id="AEK30033.1"/>
    </source>
</evidence>
<organism evidence="3 4">
    <name type="scientific">Bifidobacterium animalis subsp. lactis CNCM I-2494</name>
    <dbReference type="NCBI Taxonomy" id="1042403"/>
    <lineage>
        <taxon>Bacteria</taxon>
        <taxon>Bacillati</taxon>
        <taxon>Actinomycetota</taxon>
        <taxon>Actinomycetes</taxon>
        <taxon>Bifidobacteriales</taxon>
        <taxon>Bifidobacteriaceae</taxon>
        <taxon>Bifidobacterium</taxon>
    </lineage>
</organism>
<dbReference type="Proteomes" id="UP000008394">
    <property type="component" value="Chromosome"/>
</dbReference>
<evidence type="ECO:0000256" key="2">
    <source>
        <dbReference type="SAM" id="Phobius"/>
    </source>
</evidence>
<accession>A0A806FI79</accession>
<feature type="region of interest" description="Disordered" evidence="1">
    <location>
        <begin position="111"/>
        <end position="131"/>
    </location>
</feature>
<gene>
    <name evidence="3" type="ORF">BALAC2494_00557</name>
</gene>
<feature type="transmembrane region" description="Helical" evidence="2">
    <location>
        <begin position="52"/>
        <end position="70"/>
    </location>
</feature>
<proteinExistence type="predicted"/>
<protein>
    <submittedName>
        <fullName evidence="3">Uncharacterized protein</fullName>
    </submittedName>
</protein>